<evidence type="ECO:0000259" key="1">
    <source>
        <dbReference type="Pfam" id="PF00615"/>
    </source>
</evidence>
<dbReference type="InterPro" id="IPR044926">
    <property type="entry name" value="RGS_subdomain_2"/>
</dbReference>
<evidence type="ECO:0000313" key="3">
    <source>
        <dbReference type="Proteomes" id="UP000219621"/>
    </source>
</evidence>
<name>A0A286GEV9_9PROT</name>
<accession>A0A286GEV9</accession>
<evidence type="ECO:0000313" key="2">
    <source>
        <dbReference type="EMBL" id="SOD94042.1"/>
    </source>
</evidence>
<reference evidence="2 3" key="1">
    <citation type="submission" date="2017-09" db="EMBL/GenBank/DDBJ databases">
        <authorList>
            <person name="Ehlers B."/>
            <person name="Leendertz F.H."/>
        </authorList>
    </citation>
    <scope>NUCLEOTIDE SEQUENCE [LARGE SCALE GENOMIC DNA]</scope>
    <source>
        <strain evidence="2 3">USBA 140</strain>
    </source>
</reference>
<dbReference type="EMBL" id="OCNJ01000003">
    <property type="protein sequence ID" value="SOD94042.1"/>
    <property type="molecule type" value="Genomic_DNA"/>
</dbReference>
<dbReference type="Proteomes" id="UP000219621">
    <property type="component" value="Unassembled WGS sequence"/>
</dbReference>
<dbReference type="AlphaFoldDB" id="A0A286GEV9"/>
<dbReference type="Pfam" id="PF00615">
    <property type="entry name" value="RGS"/>
    <property type="match status" value="1"/>
</dbReference>
<gene>
    <name evidence="2" type="ORF">SAMN05421508_103326</name>
</gene>
<sequence>MSAPDILLSYPSILTNKDWQKKKGPFAKMAGKTGLGDTLTDCEKAWGAVKWAAFDETKVKNDRTAIENAWKAAQAEYKKSVEPLRKALQGVIATAQKTSAAFKKNKLIPSSATKAADDIGKAAERLLVATRSIDTKWFEAKMERYKRMDKLRTYEDALKDREFAKEFMAFCAKEFSTENVEFLARSKGVKVTEKNAQAVYDTYLKPGAKSEINIPGSKRTAYEKCMKTGDWKGMVDVMQGIRAEVEINVADTFSRFILLP</sequence>
<dbReference type="InterPro" id="IPR016137">
    <property type="entry name" value="RGS"/>
</dbReference>
<organism evidence="2 3">
    <name type="scientific">Caenispirillum bisanense</name>
    <dbReference type="NCBI Taxonomy" id="414052"/>
    <lineage>
        <taxon>Bacteria</taxon>
        <taxon>Pseudomonadati</taxon>
        <taxon>Pseudomonadota</taxon>
        <taxon>Alphaproteobacteria</taxon>
        <taxon>Rhodospirillales</taxon>
        <taxon>Novispirillaceae</taxon>
        <taxon>Caenispirillum</taxon>
    </lineage>
</organism>
<dbReference type="Gene3D" id="1.10.167.10">
    <property type="entry name" value="Regulator of G-protein Signalling 4, domain 2"/>
    <property type="match status" value="1"/>
</dbReference>
<feature type="domain" description="RGS" evidence="1">
    <location>
        <begin position="154"/>
        <end position="246"/>
    </location>
</feature>
<proteinExistence type="predicted"/>
<protein>
    <submittedName>
        <fullName evidence="2">Regulator of G protein signaling domain-containing protein</fullName>
    </submittedName>
</protein>
<dbReference type="RefSeq" id="WP_176525093.1">
    <property type="nucleotide sequence ID" value="NZ_OCNJ01000003.1"/>
</dbReference>
<keyword evidence="3" id="KW-1185">Reference proteome</keyword>
<dbReference type="SUPFAM" id="SSF48097">
    <property type="entry name" value="Regulator of G-protein signaling, RGS"/>
    <property type="match status" value="1"/>
</dbReference>
<dbReference type="InterPro" id="IPR036305">
    <property type="entry name" value="RGS_sf"/>
</dbReference>